<evidence type="ECO:0000313" key="8">
    <source>
        <dbReference type="EMBL" id="GLR63313.1"/>
    </source>
</evidence>
<keyword evidence="9" id="KW-1185">Reference proteome</keyword>
<evidence type="ECO:0000259" key="7">
    <source>
        <dbReference type="Pfam" id="PF13861"/>
    </source>
</evidence>
<name>A0ABQ5ZW90_9GAMM</name>
<accession>A0ABQ5ZW90</accession>
<comment type="function">
    <text evidence="4 5">Required for flagellar hook formation. May act as a scaffolding protein.</text>
</comment>
<dbReference type="InterPro" id="IPR005648">
    <property type="entry name" value="FlgD"/>
</dbReference>
<dbReference type="Pfam" id="PF13860">
    <property type="entry name" value="FlgD_ig"/>
    <property type="match status" value="1"/>
</dbReference>
<dbReference type="EMBL" id="BSOR01000015">
    <property type="protein sequence ID" value="GLR63313.1"/>
    <property type="molecule type" value="Genomic_DNA"/>
</dbReference>
<comment type="caution">
    <text evidence="8">The sequence shown here is derived from an EMBL/GenBank/DDBJ whole genome shotgun (WGS) entry which is preliminary data.</text>
</comment>
<evidence type="ECO:0000256" key="4">
    <source>
        <dbReference type="ARBA" id="ARBA00024746"/>
    </source>
</evidence>
<evidence type="ECO:0000256" key="3">
    <source>
        <dbReference type="ARBA" id="ARBA00022795"/>
    </source>
</evidence>
<dbReference type="InterPro" id="IPR025965">
    <property type="entry name" value="FlgD/Vpr_Ig-like"/>
</dbReference>
<protein>
    <recommendedName>
        <fullName evidence="2 5">Basal-body rod modification protein FlgD</fullName>
    </recommendedName>
</protein>
<evidence type="ECO:0000256" key="2">
    <source>
        <dbReference type="ARBA" id="ARBA00016013"/>
    </source>
</evidence>
<feature type="domain" description="FlgD Tudor-like" evidence="7">
    <location>
        <begin position="88"/>
        <end position="225"/>
    </location>
</feature>
<evidence type="ECO:0000259" key="6">
    <source>
        <dbReference type="Pfam" id="PF13860"/>
    </source>
</evidence>
<dbReference type="InterPro" id="IPR025963">
    <property type="entry name" value="FLgD_Tudor"/>
</dbReference>
<gene>
    <name evidence="8" type="primary">flgD</name>
    <name evidence="8" type="ORF">GCM10007878_07480</name>
</gene>
<dbReference type="Gene3D" id="2.60.40.4070">
    <property type="match status" value="1"/>
</dbReference>
<dbReference type="Proteomes" id="UP001156682">
    <property type="component" value="Unassembled WGS sequence"/>
</dbReference>
<proteinExistence type="inferred from homology"/>
<organism evidence="8 9">
    <name type="scientific">Marinospirillum insulare</name>
    <dbReference type="NCBI Taxonomy" id="217169"/>
    <lineage>
        <taxon>Bacteria</taxon>
        <taxon>Pseudomonadati</taxon>
        <taxon>Pseudomonadota</taxon>
        <taxon>Gammaproteobacteria</taxon>
        <taxon>Oceanospirillales</taxon>
        <taxon>Oceanospirillaceae</taxon>
        <taxon>Marinospirillum</taxon>
    </lineage>
</organism>
<dbReference type="Gene3D" id="2.30.30.910">
    <property type="match status" value="1"/>
</dbReference>
<keyword evidence="3 5" id="KW-1005">Bacterial flagellum biogenesis</keyword>
<sequence length="228" mass="24839">MSIESTSFYREMQVENKQREAEKAGKRNEMGKDEFMRLLIAQLEHQDPLEPTDNGEFIAQMAQFSSLEGISNLDATVSGFADSMQSTQALQASTLVGRSVQVLSNVSELREGEVVNGTVDLKESSPDVFVAVYSDSGEYLGDISLGSREPGEVAFEWNGLDTDGEPFPPGAYQFRAFASNGNEHEGVDLYLAQNVASVSLNSGKRGEIMLNISGMSDAIPLRNVKVIN</sequence>
<dbReference type="Pfam" id="PF03963">
    <property type="entry name" value="FlgD"/>
    <property type="match status" value="1"/>
</dbReference>
<reference evidence="9" key="1">
    <citation type="journal article" date="2019" name="Int. J. Syst. Evol. Microbiol.">
        <title>The Global Catalogue of Microorganisms (GCM) 10K type strain sequencing project: providing services to taxonomists for standard genome sequencing and annotation.</title>
        <authorList>
            <consortium name="The Broad Institute Genomics Platform"/>
            <consortium name="The Broad Institute Genome Sequencing Center for Infectious Disease"/>
            <person name="Wu L."/>
            <person name="Ma J."/>
        </authorList>
    </citation>
    <scope>NUCLEOTIDE SEQUENCE [LARGE SCALE GENOMIC DNA]</scope>
    <source>
        <strain evidence="9">NBRC 100033</strain>
    </source>
</reference>
<feature type="domain" description="FlgD/Vpr Ig-like" evidence="6">
    <location>
        <begin position="112"/>
        <end position="181"/>
    </location>
</feature>
<comment type="similarity">
    <text evidence="1 5">Belongs to the FlgD family.</text>
</comment>
<evidence type="ECO:0000256" key="1">
    <source>
        <dbReference type="ARBA" id="ARBA00010577"/>
    </source>
</evidence>
<evidence type="ECO:0000313" key="9">
    <source>
        <dbReference type="Proteomes" id="UP001156682"/>
    </source>
</evidence>
<dbReference type="Pfam" id="PF13861">
    <property type="entry name" value="FLgD_tudor"/>
    <property type="match status" value="1"/>
</dbReference>
<evidence type="ECO:0000256" key="5">
    <source>
        <dbReference type="RuleBase" id="RU362076"/>
    </source>
</evidence>
<dbReference type="RefSeq" id="WP_027852108.1">
    <property type="nucleotide sequence ID" value="NZ_BSOR01000015.1"/>
</dbReference>